<feature type="transmembrane region" description="Helical" evidence="6">
    <location>
        <begin position="273"/>
        <end position="294"/>
    </location>
</feature>
<evidence type="ECO:0000256" key="6">
    <source>
        <dbReference type="SAM" id="Phobius"/>
    </source>
</evidence>
<dbReference type="GO" id="GO:0005886">
    <property type="term" value="C:plasma membrane"/>
    <property type="evidence" value="ECO:0007669"/>
    <property type="project" value="UniProtKB-SubCell"/>
</dbReference>
<keyword evidence="3 6" id="KW-0812">Transmembrane</keyword>
<evidence type="ECO:0000256" key="3">
    <source>
        <dbReference type="ARBA" id="ARBA00022692"/>
    </source>
</evidence>
<dbReference type="OrthoDB" id="5933722at2"/>
<comment type="subcellular location">
    <subcellularLocation>
        <location evidence="1">Cell membrane</location>
        <topology evidence="1">Multi-pass membrane protein</topology>
    </subcellularLocation>
</comment>
<keyword evidence="5 6" id="KW-0472">Membrane</keyword>
<dbReference type="InterPro" id="IPR050250">
    <property type="entry name" value="Macrolide_Exporter_MacB"/>
</dbReference>
<evidence type="ECO:0000313" key="9">
    <source>
        <dbReference type="EMBL" id="SIN74040.1"/>
    </source>
</evidence>
<feature type="domain" description="ABC3 transporter permease C-terminal" evidence="7">
    <location>
        <begin position="276"/>
        <end position="387"/>
    </location>
</feature>
<dbReference type="PROSITE" id="PS51257">
    <property type="entry name" value="PROKAR_LIPOPROTEIN"/>
    <property type="match status" value="1"/>
</dbReference>
<dbReference type="GO" id="GO:0022857">
    <property type="term" value="F:transmembrane transporter activity"/>
    <property type="evidence" value="ECO:0007669"/>
    <property type="project" value="TreeGrafter"/>
</dbReference>
<keyword evidence="2" id="KW-1003">Cell membrane</keyword>
<gene>
    <name evidence="9" type="ORF">SAMN04488055_1064</name>
</gene>
<feature type="transmembrane region" description="Helical" evidence="6">
    <location>
        <begin position="732"/>
        <end position="753"/>
    </location>
</feature>
<sequence>MFKTTWRHLIKDRQFTILNLAGLSTGLACALLIGFWIYDELSIDKFHRKNIYQVMLNENPGGRIATTEGTGSNVGDILLKNLPEVEHTVTTTPAVWFRNFNLSWKENTLSAKGNFVSKDFFSVFSYELLQGDKVLENKSSIVISAQLAKKLFHSVDSAIGKELSWKWQAFDKPCIVSGVFKDFPVNSTMQYDFVLPLEAWYDIVPASNTLTGPFNTYIVSTAGIPGNKITELLHANLNDKITMPFLRPYAEGYLYGRYENGVQAGGRIGYVKLFTVIAIFILLIACINFMNLSTAKASRRIKEISVKKILGAGRFSLVLQFLGESILMSLAALLIALLMVWALLPQFNQLTGKVFVFDPVLLLAVLGITLLTGIVAGSYPAFYLSHLSSLKGAIHRSAGELWARKGLVTFQFTVSVVFIIAVLVVYNQISYVQTKSPGYSKDNILCFELQGRAAEKATTFLAEVKNIPGVLNASSIEQQIILPSYEPSGSVRWEGKNQDARIRFYQMPVNYDLIETLDMQMMKGRPFSRNYTSDTGSVILNETAIKTMDLKDPIGKTISLGSREKRIIGVVKDFHFNSLHEAIRPFIFKLAPQETMLVMVKIKAGQEEATIARISGLWQTFNPGFFFDHRFLDNDYQVQYASEKLVATISRYFAGLAIIISCLGLFGLAAFTAERRRKEIGIRKVLGATVSNLVLMLSKDFMQLVLIAILIAFPLAWWAMTQWLNDFAYHVPLGMSVFIAAGSAIILITLLTVGYQAIRSALANPVNSLKAE</sequence>
<dbReference type="EMBL" id="FSRA01000001">
    <property type="protein sequence ID" value="SIN74040.1"/>
    <property type="molecule type" value="Genomic_DNA"/>
</dbReference>
<dbReference type="PANTHER" id="PTHR30572">
    <property type="entry name" value="MEMBRANE COMPONENT OF TRANSPORTER-RELATED"/>
    <property type="match status" value="1"/>
</dbReference>
<dbReference type="Pfam" id="PF02687">
    <property type="entry name" value="FtsX"/>
    <property type="match status" value="2"/>
</dbReference>
<dbReference type="AlphaFoldDB" id="A0A1N6DTG3"/>
<feature type="domain" description="MacB-like periplasmic core" evidence="8">
    <location>
        <begin position="16"/>
        <end position="200"/>
    </location>
</feature>
<feature type="transmembrane region" description="Helical" evidence="6">
    <location>
        <begin position="406"/>
        <end position="426"/>
    </location>
</feature>
<dbReference type="InterPro" id="IPR003838">
    <property type="entry name" value="ABC3_permease_C"/>
</dbReference>
<evidence type="ECO:0000256" key="4">
    <source>
        <dbReference type="ARBA" id="ARBA00022989"/>
    </source>
</evidence>
<dbReference type="STRING" id="536979.SAMN04488055_1064"/>
<feature type="transmembrane region" description="Helical" evidence="6">
    <location>
        <begin position="20"/>
        <end position="38"/>
    </location>
</feature>
<dbReference type="Pfam" id="PF12704">
    <property type="entry name" value="MacB_PCD"/>
    <property type="match status" value="2"/>
</dbReference>
<feature type="transmembrane region" description="Helical" evidence="6">
    <location>
        <begin position="652"/>
        <end position="673"/>
    </location>
</feature>
<dbReference type="RefSeq" id="WP_074238241.1">
    <property type="nucleotide sequence ID" value="NZ_FSRA01000001.1"/>
</dbReference>
<feature type="transmembrane region" description="Helical" evidence="6">
    <location>
        <begin position="361"/>
        <end position="385"/>
    </location>
</feature>
<protein>
    <submittedName>
        <fullName evidence="9">FtsX-like permease family protein</fullName>
    </submittedName>
</protein>
<reference evidence="9 10" key="1">
    <citation type="submission" date="2016-11" db="EMBL/GenBank/DDBJ databases">
        <authorList>
            <person name="Jaros S."/>
            <person name="Januszkiewicz K."/>
            <person name="Wedrychowicz H."/>
        </authorList>
    </citation>
    <scope>NUCLEOTIDE SEQUENCE [LARGE SCALE GENOMIC DNA]</scope>
    <source>
        <strain evidence="9 10">DSM 24787</strain>
    </source>
</reference>
<evidence type="ECO:0000313" key="10">
    <source>
        <dbReference type="Proteomes" id="UP000185003"/>
    </source>
</evidence>
<organism evidence="9 10">
    <name type="scientific">Chitinophaga niabensis</name>
    <dbReference type="NCBI Taxonomy" id="536979"/>
    <lineage>
        <taxon>Bacteria</taxon>
        <taxon>Pseudomonadati</taxon>
        <taxon>Bacteroidota</taxon>
        <taxon>Chitinophagia</taxon>
        <taxon>Chitinophagales</taxon>
        <taxon>Chitinophagaceae</taxon>
        <taxon>Chitinophaga</taxon>
    </lineage>
</organism>
<feature type="domain" description="MacB-like periplasmic core" evidence="8">
    <location>
        <begin position="414"/>
        <end position="612"/>
    </location>
</feature>
<evidence type="ECO:0000256" key="5">
    <source>
        <dbReference type="ARBA" id="ARBA00023136"/>
    </source>
</evidence>
<dbReference type="Proteomes" id="UP000185003">
    <property type="component" value="Unassembled WGS sequence"/>
</dbReference>
<keyword evidence="10" id="KW-1185">Reference proteome</keyword>
<name>A0A1N6DTG3_9BACT</name>
<evidence type="ECO:0000259" key="8">
    <source>
        <dbReference type="Pfam" id="PF12704"/>
    </source>
</evidence>
<feature type="transmembrane region" description="Helical" evidence="6">
    <location>
        <begin position="315"/>
        <end position="341"/>
    </location>
</feature>
<evidence type="ECO:0000259" key="7">
    <source>
        <dbReference type="Pfam" id="PF02687"/>
    </source>
</evidence>
<keyword evidence="4 6" id="KW-1133">Transmembrane helix</keyword>
<evidence type="ECO:0000256" key="1">
    <source>
        <dbReference type="ARBA" id="ARBA00004651"/>
    </source>
</evidence>
<dbReference type="InterPro" id="IPR025857">
    <property type="entry name" value="MacB_PCD"/>
</dbReference>
<evidence type="ECO:0000256" key="2">
    <source>
        <dbReference type="ARBA" id="ARBA00022475"/>
    </source>
</evidence>
<feature type="domain" description="ABC3 transporter permease C-terminal" evidence="7">
    <location>
        <begin position="653"/>
        <end position="761"/>
    </location>
</feature>
<dbReference type="PANTHER" id="PTHR30572:SF18">
    <property type="entry name" value="ABC-TYPE MACROLIDE FAMILY EXPORT SYSTEM PERMEASE COMPONENT 2"/>
    <property type="match status" value="1"/>
</dbReference>
<feature type="transmembrane region" description="Helical" evidence="6">
    <location>
        <begin position="701"/>
        <end position="720"/>
    </location>
</feature>
<proteinExistence type="predicted"/>
<accession>A0A1N6DTG3</accession>